<feature type="region of interest" description="Disordered" evidence="7">
    <location>
        <begin position="1"/>
        <end position="51"/>
    </location>
</feature>
<feature type="region of interest" description="Disordered" evidence="7">
    <location>
        <begin position="270"/>
        <end position="293"/>
    </location>
</feature>
<dbReference type="CDD" id="cd22589">
    <property type="entry name" value="geminin_CC"/>
    <property type="match status" value="1"/>
</dbReference>
<feature type="compositionally biased region" description="Polar residues" evidence="7">
    <location>
        <begin position="40"/>
        <end position="51"/>
    </location>
</feature>
<feature type="compositionally biased region" description="Basic and acidic residues" evidence="7">
    <location>
        <begin position="10"/>
        <end position="22"/>
    </location>
</feature>
<accession>A0A6F9DE98</accession>
<dbReference type="EMBL" id="LR785488">
    <property type="protein sequence ID" value="CAB3249784.1"/>
    <property type="molecule type" value="mRNA"/>
</dbReference>
<evidence type="ECO:0000256" key="6">
    <source>
        <dbReference type="SAM" id="Coils"/>
    </source>
</evidence>
<comment type="subcellular location">
    <subcellularLocation>
        <location evidence="1">Nucleus</location>
    </subcellularLocation>
</comment>
<gene>
    <name evidence="8" type="primary">Gmnn-002</name>
</gene>
<keyword evidence="3 6" id="KW-0175">Coiled coil</keyword>
<evidence type="ECO:0000256" key="1">
    <source>
        <dbReference type="ARBA" id="ARBA00004123"/>
    </source>
</evidence>
<evidence type="ECO:0000256" key="4">
    <source>
        <dbReference type="ARBA" id="ARBA00023242"/>
    </source>
</evidence>
<evidence type="ECO:0000313" key="8">
    <source>
        <dbReference type="EMBL" id="CAB3249784.1"/>
    </source>
</evidence>
<name>A0A6F9DE98_9ASCI</name>
<dbReference type="GO" id="GO:0005634">
    <property type="term" value="C:nucleus"/>
    <property type="evidence" value="ECO:0007669"/>
    <property type="project" value="UniProtKB-SubCell"/>
</dbReference>
<dbReference type="GO" id="GO:0045786">
    <property type="term" value="P:negative regulation of cell cycle"/>
    <property type="evidence" value="ECO:0007669"/>
    <property type="project" value="TreeGrafter"/>
</dbReference>
<dbReference type="Gene3D" id="1.20.5.1180">
    <property type="entry name" value="Geminin coiled-coil domain"/>
    <property type="match status" value="1"/>
</dbReference>
<evidence type="ECO:0000256" key="5">
    <source>
        <dbReference type="ARBA" id="ARBA00023306"/>
    </source>
</evidence>
<evidence type="ECO:0000256" key="3">
    <source>
        <dbReference type="ARBA" id="ARBA00023054"/>
    </source>
</evidence>
<dbReference type="GO" id="GO:0008156">
    <property type="term" value="P:negative regulation of DNA replication"/>
    <property type="evidence" value="ECO:0007669"/>
    <property type="project" value="TreeGrafter"/>
</dbReference>
<dbReference type="AlphaFoldDB" id="A0A6F9DE98"/>
<dbReference type="PANTHER" id="PTHR13372:SF5">
    <property type="entry name" value="GEMININ"/>
    <property type="match status" value="1"/>
</dbReference>
<comment type="similarity">
    <text evidence="2">Belongs to the geminin family.</text>
</comment>
<sequence>MLSTKMLLSHLDRNSSVDENGKGPKQSTTTNKTKKRVLQAKSTNVKANISQSNSKGSIKDFFADIPNVHCERKRKLVIFDENAQTAKKSKTISTQTSPDVVDLTCSETPSDKYWELLAEERRKSLHEALDENKQLADEIEKKDEIIKDLKTEVESLGETASQAEYLASVIEQLGEDCLDTAKAHDDPDPEDELAITCENPPSDEEFKTLDTNLPTTSNQDNNFDKTCSLSSNPNENCNSKDIEALDHSDTSCSDSQKQKILDVKHNVDTFSDIVNEEHEENDKENSAPAPSQS</sequence>
<feature type="region of interest" description="Disordered" evidence="7">
    <location>
        <begin position="197"/>
        <end position="258"/>
    </location>
</feature>
<evidence type="ECO:0000256" key="7">
    <source>
        <dbReference type="SAM" id="MobiDB-lite"/>
    </source>
</evidence>
<reference evidence="8" key="1">
    <citation type="submission" date="2020-04" db="EMBL/GenBank/DDBJ databases">
        <authorList>
            <person name="Neveu A P."/>
        </authorList>
    </citation>
    <scope>NUCLEOTIDE SEQUENCE</scope>
    <source>
        <tissue evidence="8">Whole embryo</tissue>
    </source>
</reference>
<protein>
    <submittedName>
        <fullName evidence="8">Geminin</fullName>
    </submittedName>
</protein>
<dbReference type="Pfam" id="PF07412">
    <property type="entry name" value="Geminin"/>
    <property type="match status" value="1"/>
</dbReference>
<dbReference type="SUPFAM" id="SSF111469">
    <property type="entry name" value="Geminin coiled-coil domain"/>
    <property type="match status" value="1"/>
</dbReference>
<keyword evidence="4" id="KW-0539">Nucleus</keyword>
<feature type="coiled-coil region" evidence="6">
    <location>
        <begin position="118"/>
        <end position="159"/>
    </location>
</feature>
<organism evidence="8">
    <name type="scientific">Phallusia mammillata</name>
    <dbReference type="NCBI Taxonomy" id="59560"/>
    <lineage>
        <taxon>Eukaryota</taxon>
        <taxon>Metazoa</taxon>
        <taxon>Chordata</taxon>
        <taxon>Tunicata</taxon>
        <taxon>Ascidiacea</taxon>
        <taxon>Phlebobranchia</taxon>
        <taxon>Ascidiidae</taxon>
        <taxon>Phallusia</taxon>
    </lineage>
</organism>
<dbReference type="PANTHER" id="PTHR13372">
    <property type="entry name" value="GEMININ"/>
    <property type="match status" value="1"/>
</dbReference>
<proteinExistence type="evidence at transcript level"/>
<keyword evidence="5" id="KW-0131">Cell cycle</keyword>
<dbReference type="InterPro" id="IPR022786">
    <property type="entry name" value="Geminin/Multicilin"/>
</dbReference>
<feature type="compositionally biased region" description="Polar residues" evidence="7">
    <location>
        <begin position="209"/>
        <end position="237"/>
    </location>
</feature>
<feature type="compositionally biased region" description="Basic and acidic residues" evidence="7">
    <location>
        <begin position="238"/>
        <end position="249"/>
    </location>
</feature>
<evidence type="ECO:0000256" key="2">
    <source>
        <dbReference type="ARBA" id="ARBA00007979"/>
    </source>
</evidence>